<gene>
    <name evidence="1" type="ORF">MLD38_037521</name>
</gene>
<protein>
    <submittedName>
        <fullName evidence="1">Uncharacterized protein</fullName>
    </submittedName>
</protein>
<dbReference type="EMBL" id="CM042890">
    <property type="protein sequence ID" value="KAI4312722.1"/>
    <property type="molecule type" value="Genomic_DNA"/>
</dbReference>
<proteinExistence type="predicted"/>
<accession>A0ACB9LMB7</accession>
<dbReference type="Proteomes" id="UP001057402">
    <property type="component" value="Chromosome 11"/>
</dbReference>
<evidence type="ECO:0000313" key="1">
    <source>
        <dbReference type="EMBL" id="KAI4312722.1"/>
    </source>
</evidence>
<reference evidence="2" key="1">
    <citation type="journal article" date="2023" name="Front. Plant Sci.">
        <title>Chromosomal-level genome assembly of Melastoma candidum provides insights into trichome evolution.</title>
        <authorList>
            <person name="Zhong Y."/>
            <person name="Wu W."/>
            <person name="Sun C."/>
            <person name="Zou P."/>
            <person name="Liu Y."/>
            <person name="Dai S."/>
            <person name="Zhou R."/>
        </authorList>
    </citation>
    <scope>NUCLEOTIDE SEQUENCE [LARGE SCALE GENOMIC DNA]</scope>
</reference>
<keyword evidence="2" id="KW-1185">Reference proteome</keyword>
<organism evidence="1 2">
    <name type="scientific">Melastoma candidum</name>
    <dbReference type="NCBI Taxonomy" id="119954"/>
    <lineage>
        <taxon>Eukaryota</taxon>
        <taxon>Viridiplantae</taxon>
        <taxon>Streptophyta</taxon>
        <taxon>Embryophyta</taxon>
        <taxon>Tracheophyta</taxon>
        <taxon>Spermatophyta</taxon>
        <taxon>Magnoliopsida</taxon>
        <taxon>eudicotyledons</taxon>
        <taxon>Gunneridae</taxon>
        <taxon>Pentapetalae</taxon>
        <taxon>rosids</taxon>
        <taxon>malvids</taxon>
        <taxon>Myrtales</taxon>
        <taxon>Melastomataceae</taxon>
        <taxon>Melastomatoideae</taxon>
        <taxon>Melastomateae</taxon>
        <taxon>Melastoma</taxon>
    </lineage>
</organism>
<comment type="caution">
    <text evidence="1">The sequence shown here is derived from an EMBL/GenBank/DDBJ whole genome shotgun (WGS) entry which is preliminary data.</text>
</comment>
<name>A0ACB9LMB7_9MYRT</name>
<evidence type="ECO:0000313" key="2">
    <source>
        <dbReference type="Proteomes" id="UP001057402"/>
    </source>
</evidence>
<sequence length="963" mass="109312">MGLAASEVAISRLIGKSLEITSHKDVLPPKLQARLGEAHRILEEMLAICSVPGNRDDLGAGEALICASELERTMDMFLVKASTAPRSRRGRLASLVRGVVHLVKLWVRAREKQAKAQIYIEKVGELSLHFPDMQGVKFAGSSKGSSCSKHPKLLDVHSNESVIVGREDAADRLKACLTVTELLRVISVVGDKGIGKTALVRSMYNRPDIECDFECRAWIGNYNSPILESVLVEILKQSPVTTLKDLELKGPDRLCEILHETLMEQRYLIVLDDLKSPEILDNLLCSLPDSRNGSRVIVTCRERVHVPLQLEPWGYRLPVGQLDAENSRKLLSERSSIHDEGLIYKILGKCNGSPQEILLFGGLSAAFEHGDPDSSPMAWLPNLEEDRWHQDVRSLSYGSLPSWVKPCFLYLCLFPKECEISTRRIFQLWLAEGLVRWDGDFTAEACFRELENRNLVQVVRRREMDGGPKTCLVSGHLHDYFSELAIRFGQNYDHQNDNQEVLWPSRPTMVLPWLARYSSNNTSLPPQDAETASRIRSYVSFNTQKSGTRSREVEQLLKLPAENHDRMLLRVLDLEGVYKPKLPKQFGYLLPNLRYLGLRWTILDSLPESISKLSRLETLDLKHTNVTELLSSILGLKYLRHLYLNEGSFDKCNPTECCLGSIQTLWGLSIGAKSSFLTVLGKLTGLKKLGMTCYEPVIEEVMKTISTMTKLESLQLRSRDLLGQPSHLKLSEEMKTMQSISKLYLLGWLDKDSLRHLPEKLRVLTLSLSTMKFDPMEYLQELSDLVTLRLFGNSYTGERMVCKKDAFPSLRVLKLWKLENLKRLCINEGTMSTLQELDMRDCTKVREITGIENMSELKKIKLTRVNEDFAKRVKSNPPSSATTVICRELVVSSPEDKKEADYDEQEYEDSIGWDYEDRYHQNSGRLDDEEEEEEEEEETAGDGVNESFDSNEDAYDDGTPEDD</sequence>